<dbReference type="OrthoDB" id="9797736at2"/>
<feature type="domain" description="Fe/B12 periplasmic-binding" evidence="1">
    <location>
        <begin position="40"/>
        <end position="296"/>
    </location>
</feature>
<evidence type="ECO:0000259" key="1">
    <source>
        <dbReference type="PROSITE" id="PS50983"/>
    </source>
</evidence>
<dbReference type="RefSeq" id="WP_092868694.1">
    <property type="nucleotide sequence ID" value="NZ_FPCH01000003.1"/>
</dbReference>
<dbReference type="EMBL" id="FPCH01000003">
    <property type="protein sequence ID" value="SFV37480.1"/>
    <property type="molecule type" value="Genomic_DNA"/>
</dbReference>
<dbReference type="Proteomes" id="UP000199423">
    <property type="component" value="Unassembled WGS sequence"/>
</dbReference>
<proteinExistence type="predicted"/>
<dbReference type="PANTHER" id="PTHR30535">
    <property type="entry name" value="VITAMIN B12-BINDING PROTEIN"/>
    <property type="match status" value="1"/>
</dbReference>
<dbReference type="Gene3D" id="3.40.50.1980">
    <property type="entry name" value="Nitrogenase molybdenum iron protein domain"/>
    <property type="match status" value="2"/>
</dbReference>
<dbReference type="SUPFAM" id="SSF53807">
    <property type="entry name" value="Helical backbone' metal receptor"/>
    <property type="match status" value="1"/>
</dbReference>
<evidence type="ECO:0000313" key="3">
    <source>
        <dbReference type="Proteomes" id="UP000199423"/>
    </source>
</evidence>
<evidence type="ECO:0000313" key="2">
    <source>
        <dbReference type="EMBL" id="SFV37480.1"/>
    </source>
</evidence>
<accession>A0A1I7NS94</accession>
<dbReference type="InterPro" id="IPR002491">
    <property type="entry name" value="ABC_transptr_periplasmic_BD"/>
</dbReference>
<name>A0A1I7NS94_9HYPH</name>
<protein>
    <submittedName>
        <fullName evidence="2">Iron complex transport system substrate-binding protein</fullName>
    </submittedName>
</protein>
<reference evidence="3" key="1">
    <citation type="submission" date="2016-10" db="EMBL/GenBank/DDBJ databases">
        <authorList>
            <person name="Varghese N."/>
            <person name="Submissions S."/>
        </authorList>
    </citation>
    <scope>NUCLEOTIDE SEQUENCE [LARGE SCALE GENOMIC DNA]</scope>
    <source>
        <strain evidence="3">DSM 1565</strain>
    </source>
</reference>
<dbReference type="PROSITE" id="PS50983">
    <property type="entry name" value="FE_B12_PBP"/>
    <property type="match status" value="1"/>
</dbReference>
<dbReference type="STRING" id="51670.SAMN04488557_3184"/>
<keyword evidence="3" id="KW-1185">Reference proteome</keyword>
<dbReference type="Pfam" id="PF01497">
    <property type="entry name" value="Peripla_BP_2"/>
    <property type="match status" value="1"/>
</dbReference>
<gene>
    <name evidence="2" type="ORF">SAMN04488557_3184</name>
</gene>
<dbReference type="AlphaFoldDB" id="A0A1I7NS94"/>
<dbReference type="InterPro" id="IPR050902">
    <property type="entry name" value="ABC_Transporter_SBP"/>
</dbReference>
<sequence length="303" mass="31333">MGVATRRFAIAGAALALAGFLTELGFDRSRAVAADAAEVRILSLGGDVTEILYALGQEQKIVAVDTTSQFPASALTDKKSVGYLRALSAEGVLSMNPTLIIASEQAGPPEVVKAIKGSGVQYIDIAEKQTAESVPEKVRRIGEVVGAASEAQTLASKIEADFASLESDRKQIKDRKKVLFVLAVQNGRATVGGVGTGADAVLQLAGADNAAAGVNGYKPVSDEQLAEFSPDAVVVMSRGTADRHGASTALELPGLSQTPAAKTKNLIEMDSLYLLGFGPRAPSAAHDLMKALYPEPGQTAATP</sequence>
<dbReference type="PANTHER" id="PTHR30535:SF4">
    <property type="entry name" value="HEMIN-BINDING PERIPLASMIC PROTEIN HMUT"/>
    <property type="match status" value="1"/>
</dbReference>
<organism evidence="2 3">
    <name type="scientific">Hyphomicrobium facile</name>
    <dbReference type="NCBI Taxonomy" id="51670"/>
    <lineage>
        <taxon>Bacteria</taxon>
        <taxon>Pseudomonadati</taxon>
        <taxon>Pseudomonadota</taxon>
        <taxon>Alphaproteobacteria</taxon>
        <taxon>Hyphomicrobiales</taxon>
        <taxon>Hyphomicrobiaceae</taxon>
        <taxon>Hyphomicrobium</taxon>
    </lineage>
</organism>